<organism evidence="1 2">
    <name type="scientific">Dentiscutata heterogama</name>
    <dbReference type="NCBI Taxonomy" id="1316150"/>
    <lineage>
        <taxon>Eukaryota</taxon>
        <taxon>Fungi</taxon>
        <taxon>Fungi incertae sedis</taxon>
        <taxon>Mucoromycota</taxon>
        <taxon>Glomeromycotina</taxon>
        <taxon>Glomeromycetes</taxon>
        <taxon>Diversisporales</taxon>
        <taxon>Gigasporaceae</taxon>
        <taxon>Dentiscutata</taxon>
    </lineage>
</organism>
<feature type="non-terminal residue" evidence="1">
    <location>
        <position position="78"/>
    </location>
</feature>
<accession>A0ACA9PBK4</accession>
<feature type="non-terminal residue" evidence="1">
    <location>
        <position position="1"/>
    </location>
</feature>
<gene>
    <name evidence="1" type="ORF">DHETER_LOCUS11449</name>
</gene>
<comment type="caution">
    <text evidence="1">The sequence shown here is derived from an EMBL/GenBank/DDBJ whole genome shotgun (WGS) entry which is preliminary data.</text>
</comment>
<evidence type="ECO:0000313" key="2">
    <source>
        <dbReference type="Proteomes" id="UP000789702"/>
    </source>
</evidence>
<sequence length="78" mass="9225">ISFGNNTFENNIYKDNIYKDDTYKNNIYKDNIFQNIEADTIAKFSSFQDIKIDFKDINSIENIDDQPSFKKTKRLLST</sequence>
<reference evidence="1" key="1">
    <citation type="submission" date="2021-06" db="EMBL/GenBank/DDBJ databases">
        <authorList>
            <person name="Kallberg Y."/>
            <person name="Tangrot J."/>
            <person name="Rosling A."/>
        </authorList>
    </citation>
    <scope>NUCLEOTIDE SEQUENCE</scope>
    <source>
        <strain evidence="1">IL203A</strain>
    </source>
</reference>
<protein>
    <submittedName>
        <fullName evidence="1">16335_t:CDS:1</fullName>
    </submittedName>
</protein>
<dbReference type="Proteomes" id="UP000789702">
    <property type="component" value="Unassembled WGS sequence"/>
</dbReference>
<proteinExistence type="predicted"/>
<keyword evidence="2" id="KW-1185">Reference proteome</keyword>
<name>A0ACA9PBK4_9GLOM</name>
<dbReference type="EMBL" id="CAJVPU010025088">
    <property type="protein sequence ID" value="CAG8694929.1"/>
    <property type="molecule type" value="Genomic_DNA"/>
</dbReference>
<evidence type="ECO:0000313" key="1">
    <source>
        <dbReference type="EMBL" id="CAG8694929.1"/>
    </source>
</evidence>